<protein>
    <submittedName>
        <fullName evidence="2">Unnamed protein product</fullName>
    </submittedName>
</protein>
<reference evidence="2 3" key="1">
    <citation type="submission" date="2011-10" db="EMBL/GenBank/DDBJ databases">
        <authorList>
            <person name="Genoscope - CEA"/>
        </authorList>
    </citation>
    <scope>NUCLEOTIDE SEQUENCE [LARGE SCALE GENOMIC DNA]</scope>
    <source>
        <strain evidence="2 3">RCC 1105</strain>
    </source>
</reference>
<dbReference type="KEGG" id="bpg:Bathy09g02520"/>
<dbReference type="Proteomes" id="UP000198341">
    <property type="component" value="Chromosome 9"/>
</dbReference>
<accession>K8FIH0</accession>
<dbReference type="AlphaFoldDB" id="K8FIH0"/>
<keyword evidence="3" id="KW-1185">Reference proteome</keyword>
<evidence type="ECO:0000313" key="3">
    <source>
        <dbReference type="Proteomes" id="UP000198341"/>
    </source>
</evidence>
<feature type="domain" description="Nucleotide-diphospho-sugar transferase" evidence="1">
    <location>
        <begin position="169"/>
        <end position="388"/>
    </location>
</feature>
<proteinExistence type="predicted"/>
<name>K8FIH0_9CHLO</name>
<dbReference type="RefSeq" id="XP_007511274.1">
    <property type="nucleotide sequence ID" value="XM_007511212.1"/>
</dbReference>
<organism evidence="2 3">
    <name type="scientific">Bathycoccus prasinos</name>
    <dbReference type="NCBI Taxonomy" id="41875"/>
    <lineage>
        <taxon>Eukaryota</taxon>
        <taxon>Viridiplantae</taxon>
        <taxon>Chlorophyta</taxon>
        <taxon>Mamiellophyceae</taxon>
        <taxon>Mamiellales</taxon>
        <taxon>Bathycoccaceae</taxon>
        <taxon>Bathycoccus</taxon>
    </lineage>
</organism>
<sequence length="435" mass="48280">MFFFMKNQNEEEKEQLLSLKKRDADVPSASSSSIRFFTKVTACAVLLAGIGTLGKINVYDRQQQRFESSGVKQQLAFLGEADGLPSCGPYVDDNLRTKLLHNGEEVQDAAIGYKECEFFSNIGSKAKLLGDQPSECVAPNTVITTYTSGDDFYHNLGLVVKNLKDQDCFMKRFLVVCADSACSEQATADGYNNIEFPEDSSNSDTSYGRFTWMKQKISLGVVGSGVNMFMVDADVVLFSVPETNSFLSQSNVDGMFQEDYMDYHGAYTNGPEWTKQYLDGVHAGASNFNSGQMWYRASERASRWIQTSLAHGVMCSPNCGLEQNVLHDAAKQAPVGDTELGVEPYALNIQPLPITYATFCSRTTDILHDWEVVKHMGEWKTLHMCCAGYKYDGMGNAIEKRKCAMQTPGPSCVEAGMGKEERWDYVAPAETTEKR</sequence>
<evidence type="ECO:0000313" key="2">
    <source>
        <dbReference type="EMBL" id="CCO66834.1"/>
    </source>
</evidence>
<evidence type="ECO:0000259" key="1">
    <source>
        <dbReference type="Pfam" id="PF03407"/>
    </source>
</evidence>
<dbReference type="InterPro" id="IPR005069">
    <property type="entry name" value="Nucl-diP-sugar_transferase"/>
</dbReference>
<dbReference type="GeneID" id="19013759"/>
<dbReference type="Pfam" id="PF03407">
    <property type="entry name" value="Nucleotid_trans"/>
    <property type="match status" value="1"/>
</dbReference>
<gene>
    <name evidence="2" type="ORF">Bathy09g02520</name>
</gene>
<dbReference type="EMBL" id="FO082270">
    <property type="protein sequence ID" value="CCO66834.1"/>
    <property type="molecule type" value="Genomic_DNA"/>
</dbReference>
<dbReference type="OrthoDB" id="498591at2759"/>